<dbReference type="SUPFAM" id="SSF82282">
    <property type="entry name" value="Homocysteine S-methyltransferase"/>
    <property type="match status" value="1"/>
</dbReference>
<comment type="caution">
    <text evidence="5">The sequence shown here is derived from an EMBL/GenBank/DDBJ whole genome shotgun (WGS) entry which is preliminary data.</text>
</comment>
<accession>A0A927K900</accession>
<evidence type="ECO:0000256" key="1">
    <source>
        <dbReference type="ARBA" id="ARBA00022603"/>
    </source>
</evidence>
<keyword evidence="2 3" id="KW-0808">Transferase</keyword>
<keyword evidence="1 3" id="KW-0489">Methyltransferase</keyword>
<dbReference type="RefSeq" id="WP_192143029.1">
    <property type="nucleotide sequence ID" value="NZ_JACYXZ010000002.1"/>
</dbReference>
<dbReference type="GO" id="GO:0008168">
    <property type="term" value="F:methyltransferase activity"/>
    <property type="evidence" value="ECO:0007669"/>
    <property type="project" value="UniProtKB-UniRule"/>
</dbReference>
<evidence type="ECO:0000313" key="5">
    <source>
        <dbReference type="EMBL" id="MBD8869966.1"/>
    </source>
</evidence>
<feature type="binding site" evidence="3">
    <location>
        <position position="222"/>
    </location>
    <ligand>
        <name>Zn(2+)</name>
        <dbReference type="ChEBI" id="CHEBI:29105"/>
    </ligand>
</feature>
<feature type="binding site" evidence="3">
    <location>
        <position position="291"/>
    </location>
    <ligand>
        <name>Zn(2+)</name>
        <dbReference type="ChEBI" id="CHEBI:29105"/>
    </ligand>
</feature>
<comment type="cofactor">
    <cofactor evidence="3">
        <name>Zn(2+)</name>
        <dbReference type="ChEBI" id="CHEBI:29105"/>
    </cofactor>
</comment>
<protein>
    <submittedName>
        <fullName evidence="5">Homocysteine S-methyltransferase family protein</fullName>
    </submittedName>
</protein>
<sequence>MNHSLPQLGGQVFLSEAGLETDLIFHHGYELPHFAAFPLLESPDGRRLLTDYYQAVIEIARNAGTGAVLETPTWRASPDWGGLLDHPADRLDAANRDAVGFLQGLRAANPDVTVVVSGNLGPRGDGYVTGELMSPEEAAAYHRTQIDSFATAGADLVTVLTMTYREEAIGIVMAAREAGLPVVVSFTVETDGSLPSGQSLAEAITEVDEATDGYAAYFMLNCAHPDHFEAVLAGPGPWHRLCGLRANASRMSHAELDDATELDRGDEAELAAAYARIRDVLPQLAVAGGCCGTDLAHLRAISHALH</sequence>
<dbReference type="AlphaFoldDB" id="A0A927K900"/>
<dbReference type="GO" id="GO:0032259">
    <property type="term" value="P:methylation"/>
    <property type="evidence" value="ECO:0007669"/>
    <property type="project" value="UniProtKB-KW"/>
</dbReference>
<gene>
    <name evidence="5" type="ORF">IE331_10060</name>
</gene>
<keyword evidence="3" id="KW-0862">Zinc</keyword>
<dbReference type="InterPro" id="IPR003726">
    <property type="entry name" value="HCY_dom"/>
</dbReference>
<dbReference type="Proteomes" id="UP000616839">
    <property type="component" value="Unassembled WGS sequence"/>
</dbReference>
<dbReference type="Gene3D" id="3.20.20.330">
    <property type="entry name" value="Homocysteine-binding-like domain"/>
    <property type="match status" value="1"/>
</dbReference>
<evidence type="ECO:0000256" key="2">
    <source>
        <dbReference type="ARBA" id="ARBA00022679"/>
    </source>
</evidence>
<dbReference type="InterPro" id="IPR036589">
    <property type="entry name" value="HCY_dom_sf"/>
</dbReference>
<organism evidence="5 6">
    <name type="scientific">Nocardioides donggukensis</name>
    <dbReference type="NCBI Taxonomy" id="2774019"/>
    <lineage>
        <taxon>Bacteria</taxon>
        <taxon>Bacillati</taxon>
        <taxon>Actinomycetota</taxon>
        <taxon>Actinomycetes</taxon>
        <taxon>Propionibacteriales</taxon>
        <taxon>Nocardioidaceae</taxon>
        <taxon>Nocardioides</taxon>
    </lineage>
</organism>
<evidence type="ECO:0000256" key="3">
    <source>
        <dbReference type="PROSITE-ProRule" id="PRU00333"/>
    </source>
</evidence>
<dbReference type="PANTHER" id="PTHR11103:SF18">
    <property type="entry name" value="SLR1189 PROTEIN"/>
    <property type="match status" value="1"/>
</dbReference>
<name>A0A927K900_9ACTN</name>
<reference evidence="5" key="1">
    <citation type="submission" date="2020-09" db="EMBL/GenBank/DDBJ databases">
        <title>Nocardioides sp. strain MJB4 16S ribosomal RNA gene Genome sequencing and assembly.</title>
        <authorList>
            <person name="Kim I."/>
        </authorList>
    </citation>
    <scope>NUCLEOTIDE SEQUENCE</scope>
    <source>
        <strain evidence="5">MJB4</strain>
    </source>
</reference>
<dbReference type="GO" id="GO:0046872">
    <property type="term" value="F:metal ion binding"/>
    <property type="evidence" value="ECO:0007669"/>
    <property type="project" value="UniProtKB-KW"/>
</dbReference>
<evidence type="ECO:0000313" key="6">
    <source>
        <dbReference type="Proteomes" id="UP000616839"/>
    </source>
</evidence>
<dbReference type="PANTHER" id="PTHR11103">
    <property type="entry name" value="SLR1189 PROTEIN"/>
    <property type="match status" value="1"/>
</dbReference>
<proteinExistence type="predicted"/>
<feature type="binding site" evidence="3">
    <location>
        <position position="290"/>
    </location>
    <ligand>
        <name>Zn(2+)</name>
        <dbReference type="ChEBI" id="CHEBI:29105"/>
    </ligand>
</feature>
<keyword evidence="3" id="KW-0479">Metal-binding</keyword>
<dbReference type="Pfam" id="PF02574">
    <property type="entry name" value="S-methyl_trans"/>
    <property type="match status" value="1"/>
</dbReference>
<dbReference type="PROSITE" id="PS50970">
    <property type="entry name" value="HCY"/>
    <property type="match status" value="1"/>
</dbReference>
<keyword evidence="6" id="KW-1185">Reference proteome</keyword>
<evidence type="ECO:0000259" key="4">
    <source>
        <dbReference type="PROSITE" id="PS50970"/>
    </source>
</evidence>
<dbReference type="EMBL" id="JACYXZ010000002">
    <property type="protein sequence ID" value="MBD8869966.1"/>
    <property type="molecule type" value="Genomic_DNA"/>
</dbReference>
<feature type="domain" description="Hcy-binding" evidence="4">
    <location>
        <begin position="1"/>
        <end position="305"/>
    </location>
</feature>